<feature type="domain" description="Casparian strip membrane protein" evidence="8">
    <location>
        <begin position="548"/>
        <end position="613"/>
    </location>
</feature>
<evidence type="ECO:0000256" key="3">
    <source>
        <dbReference type="ARBA" id="ARBA00022475"/>
    </source>
</evidence>
<dbReference type="Proteomes" id="UP000030645">
    <property type="component" value="Unassembled WGS sequence"/>
</dbReference>
<dbReference type="AlphaFoldDB" id="W9RIW8"/>
<evidence type="ECO:0000313" key="9">
    <source>
        <dbReference type="EMBL" id="EXB80271.1"/>
    </source>
</evidence>
<organism evidence="9 10">
    <name type="scientific">Morus notabilis</name>
    <dbReference type="NCBI Taxonomy" id="981085"/>
    <lineage>
        <taxon>Eukaryota</taxon>
        <taxon>Viridiplantae</taxon>
        <taxon>Streptophyta</taxon>
        <taxon>Embryophyta</taxon>
        <taxon>Tracheophyta</taxon>
        <taxon>Spermatophyta</taxon>
        <taxon>Magnoliopsida</taxon>
        <taxon>eudicotyledons</taxon>
        <taxon>Gunneridae</taxon>
        <taxon>Pentapetalae</taxon>
        <taxon>rosids</taxon>
        <taxon>fabids</taxon>
        <taxon>Rosales</taxon>
        <taxon>Moraceae</taxon>
        <taxon>Moreae</taxon>
        <taxon>Morus</taxon>
    </lineage>
</organism>
<name>W9RIW8_9ROSA</name>
<proteinExistence type="inferred from homology"/>
<keyword evidence="10" id="KW-1185">Reference proteome</keyword>
<evidence type="ECO:0000256" key="7">
    <source>
        <dbReference type="SAM" id="Phobius"/>
    </source>
</evidence>
<keyword evidence="6 7" id="KW-0472">Membrane</keyword>
<evidence type="ECO:0000256" key="2">
    <source>
        <dbReference type="ARBA" id="ARBA00007651"/>
    </source>
</evidence>
<evidence type="ECO:0000256" key="4">
    <source>
        <dbReference type="ARBA" id="ARBA00022692"/>
    </source>
</evidence>
<feature type="transmembrane region" description="Helical" evidence="7">
    <location>
        <begin position="660"/>
        <end position="682"/>
    </location>
</feature>
<dbReference type="GO" id="GO:0005886">
    <property type="term" value="C:plasma membrane"/>
    <property type="evidence" value="ECO:0007669"/>
    <property type="project" value="UniProtKB-SubCell"/>
</dbReference>
<keyword evidence="3" id="KW-1003">Cell membrane</keyword>
<reference evidence="10" key="1">
    <citation type="submission" date="2013-01" db="EMBL/GenBank/DDBJ databases">
        <title>Draft Genome Sequence of a Mulberry Tree, Morus notabilis C.K. Schneid.</title>
        <authorList>
            <person name="He N."/>
            <person name="Zhao S."/>
        </authorList>
    </citation>
    <scope>NUCLEOTIDE SEQUENCE</scope>
</reference>
<gene>
    <name evidence="9" type="ORF">L484_025125</name>
</gene>
<evidence type="ECO:0000256" key="1">
    <source>
        <dbReference type="ARBA" id="ARBA00004651"/>
    </source>
</evidence>
<dbReference type="EMBL" id="KE344806">
    <property type="protein sequence ID" value="EXB80271.1"/>
    <property type="molecule type" value="Genomic_DNA"/>
</dbReference>
<sequence>MALLTAQKLPVMTTFTFPFSLHTYSQPNRILLKFFGLPERRHRLRLVGCARASVSRTGQDTFDPELRSVLELATDTELFELENILFGPSYFSPLLKSVTKGTNVDYAIIDTDLQERENFIAALESRFLFLAADARSTLRGWRPSYRNVLLAVRKELNIPCSNKLSTEDLEAEIFLYLLQEYSRHHGDETFLFNLPGNAEDIWISSMRPSQNGHHYDVLTLSLNEEFKASSGLTSNAESGLELGLSGWKVQAQSAVKEFQSVILKGSSIVTFAKIFQLLSKRLSGKVFLEAANYQMKKEFIKKGGQVAAINLESRAALLAAKQGLTGAASRYLGFRSMMTLLGPMLWGTFLADVVIQMLGTDYARILRAIYAFAQRLKKYDCGYEYDIRQNNARDPIRTVLGIRHEHCWGSDMNNVSDLIRTMLGVHLKTARDPIRIVTGIRPKESKNIVRLPYASARGVVVGFLNDFGCVNTVLQIGKRSVDSKGIKHEVAILSFGVVINRQDDSTSSFGELALREEIRKRPRTHLFILALVSHRGLLAIRNLFQLVTYLYVLATAAVGAAYLILQLPFAIYYGCTEKRLIGGTLLPQFDFYADKVVSLLLASGAGAGFAVSIELKKVLPDAFDAIIAIAQASGKADLIEFADLFQQEKSKTPGFFNRGIIASGVLLGGCVLMAIVSVLTSINRSK</sequence>
<comment type="similarity">
    <text evidence="2">Belongs to the Casparian strip membrane proteins (CASP) family.</text>
</comment>
<dbReference type="PANTHER" id="PTHR37203">
    <property type="match status" value="1"/>
</dbReference>
<dbReference type="InterPro" id="IPR006702">
    <property type="entry name" value="CASP_dom"/>
</dbReference>
<evidence type="ECO:0000313" key="10">
    <source>
        <dbReference type="Proteomes" id="UP000030645"/>
    </source>
</evidence>
<dbReference type="eggNOG" id="ENOG502QT28">
    <property type="taxonomic scope" value="Eukaryota"/>
</dbReference>
<keyword evidence="5 7" id="KW-1133">Transmembrane helix</keyword>
<feature type="transmembrane region" description="Helical" evidence="7">
    <location>
        <begin position="596"/>
        <end position="613"/>
    </location>
</feature>
<feature type="transmembrane region" description="Helical" evidence="7">
    <location>
        <begin position="550"/>
        <end position="575"/>
    </location>
</feature>
<evidence type="ECO:0000256" key="6">
    <source>
        <dbReference type="ARBA" id="ARBA00023136"/>
    </source>
</evidence>
<dbReference type="PANTHER" id="PTHR37203:SF3">
    <property type="entry name" value="SLR0975 PROTEIN"/>
    <property type="match status" value="1"/>
</dbReference>
<accession>W9RIW8</accession>
<evidence type="ECO:0000259" key="8">
    <source>
        <dbReference type="Pfam" id="PF04535"/>
    </source>
</evidence>
<keyword evidence="4 7" id="KW-0812">Transmembrane</keyword>
<dbReference type="Pfam" id="PF04535">
    <property type="entry name" value="CASP_dom"/>
    <property type="match status" value="1"/>
</dbReference>
<comment type="subcellular location">
    <subcellularLocation>
        <location evidence="1">Cell membrane</location>
        <topology evidence="1">Multi-pass membrane protein</topology>
    </subcellularLocation>
</comment>
<evidence type="ECO:0000256" key="5">
    <source>
        <dbReference type="ARBA" id="ARBA00022989"/>
    </source>
</evidence>
<protein>
    <recommendedName>
        <fullName evidence="8">Casparian strip membrane protein domain-containing protein</fullName>
    </recommendedName>
</protein>